<accession>A0ACC2KCK4</accession>
<dbReference type="EMBL" id="CM056812">
    <property type="protein sequence ID" value="KAJ8618707.1"/>
    <property type="molecule type" value="Genomic_DNA"/>
</dbReference>
<proteinExistence type="predicted"/>
<comment type="caution">
    <text evidence="1">The sequence shown here is derived from an EMBL/GenBank/DDBJ whole genome shotgun (WGS) entry which is preliminary data.</text>
</comment>
<name>A0ACC2KCK4_PERAE</name>
<evidence type="ECO:0000313" key="1">
    <source>
        <dbReference type="EMBL" id="KAJ8618707.1"/>
    </source>
</evidence>
<evidence type="ECO:0000313" key="2">
    <source>
        <dbReference type="Proteomes" id="UP001234297"/>
    </source>
</evidence>
<sequence>MRTPTCDENHWTNGQPRFTLTYDTFSGSCSLSKKPTIQEEKIKRESRSVPEFLSAISDLQLLPLSSQIEET</sequence>
<dbReference type="Proteomes" id="UP001234297">
    <property type="component" value="Chromosome 4"/>
</dbReference>
<organism evidence="1 2">
    <name type="scientific">Persea americana</name>
    <name type="common">Avocado</name>
    <dbReference type="NCBI Taxonomy" id="3435"/>
    <lineage>
        <taxon>Eukaryota</taxon>
        <taxon>Viridiplantae</taxon>
        <taxon>Streptophyta</taxon>
        <taxon>Embryophyta</taxon>
        <taxon>Tracheophyta</taxon>
        <taxon>Spermatophyta</taxon>
        <taxon>Magnoliopsida</taxon>
        <taxon>Magnoliidae</taxon>
        <taxon>Laurales</taxon>
        <taxon>Lauraceae</taxon>
        <taxon>Persea</taxon>
    </lineage>
</organism>
<reference evidence="1 2" key="1">
    <citation type="journal article" date="2022" name="Hortic Res">
        <title>A haplotype resolved chromosomal level avocado genome allows analysis of novel avocado genes.</title>
        <authorList>
            <person name="Nath O."/>
            <person name="Fletcher S.J."/>
            <person name="Hayward A."/>
            <person name="Shaw L.M."/>
            <person name="Masouleh A.K."/>
            <person name="Furtado A."/>
            <person name="Henry R.J."/>
            <person name="Mitter N."/>
        </authorList>
    </citation>
    <scope>NUCLEOTIDE SEQUENCE [LARGE SCALE GENOMIC DNA]</scope>
    <source>
        <strain evidence="2">cv. Hass</strain>
    </source>
</reference>
<keyword evidence="2" id="KW-1185">Reference proteome</keyword>
<gene>
    <name evidence="1" type="ORF">MRB53_014893</name>
</gene>
<protein>
    <submittedName>
        <fullName evidence="1">Uncharacterized protein</fullName>
    </submittedName>
</protein>